<dbReference type="Pfam" id="PF13599">
    <property type="entry name" value="Pentapeptide_4"/>
    <property type="match status" value="1"/>
</dbReference>
<evidence type="ECO:0000313" key="2">
    <source>
        <dbReference type="Proteomes" id="UP000829925"/>
    </source>
</evidence>
<dbReference type="AlphaFoldDB" id="A0A8T9SUR6"/>
<dbReference type="PANTHER" id="PTHR42999:SF1">
    <property type="entry name" value="PENTAPEPTIDE REPEAT-CONTAINING PROTEIN"/>
    <property type="match status" value="1"/>
</dbReference>
<dbReference type="PANTHER" id="PTHR42999">
    <property type="entry name" value="ANTIBIOTIC RESISTANCE PROTEIN MCBG"/>
    <property type="match status" value="1"/>
</dbReference>
<sequence length="197" mass="22154">MKKSPASKSPTVYLPENTFARWTADQLRTDTEWEQCLFVDCNFAEADLRHKRFIDCRFERCNFTLATLNGVGLQGVAFAECKLTGVQFATCQDMLFRVDFEQCQLHYASFAGKKMRGTSFRHCSCTEADFTQADLSNAAFAHTALSRTVFHHTQLNGADFTTATDFIIDPEHNPLRGARFTVAGLVGLVAKYDLVIE</sequence>
<protein>
    <submittedName>
        <fullName evidence="1">Pentapeptide repeat-containing protein</fullName>
    </submittedName>
</protein>
<dbReference type="SUPFAM" id="SSF141571">
    <property type="entry name" value="Pentapeptide repeat-like"/>
    <property type="match status" value="1"/>
</dbReference>
<gene>
    <name evidence="1" type="ORF">MUN82_19510</name>
</gene>
<proteinExistence type="predicted"/>
<dbReference type="InterPro" id="IPR001646">
    <property type="entry name" value="5peptide_repeat"/>
</dbReference>
<dbReference type="RefSeq" id="WP_245093103.1">
    <property type="nucleotide sequence ID" value="NZ_CP095053.1"/>
</dbReference>
<name>A0A8T9SUR6_9BACT</name>
<accession>A0A8T9SUR6</accession>
<keyword evidence="2" id="KW-1185">Reference proteome</keyword>
<evidence type="ECO:0000313" key="1">
    <source>
        <dbReference type="EMBL" id="UOR05111.1"/>
    </source>
</evidence>
<organism evidence="1 2">
    <name type="scientific">Hymenobacter aerilatus</name>
    <dbReference type="NCBI Taxonomy" id="2932251"/>
    <lineage>
        <taxon>Bacteria</taxon>
        <taxon>Pseudomonadati</taxon>
        <taxon>Bacteroidota</taxon>
        <taxon>Cytophagia</taxon>
        <taxon>Cytophagales</taxon>
        <taxon>Hymenobacteraceae</taxon>
        <taxon>Hymenobacter</taxon>
    </lineage>
</organism>
<reference evidence="1 2" key="1">
    <citation type="submission" date="2022-04" db="EMBL/GenBank/DDBJ databases">
        <title>Hymenobacter sp. isolated from the air.</title>
        <authorList>
            <person name="Won M."/>
            <person name="Lee C.-M."/>
            <person name="Woen H.-Y."/>
            <person name="Kwon S.-W."/>
        </authorList>
    </citation>
    <scope>NUCLEOTIDE SEQUENCE [LARGE SCALE GENOMIC DNA]</scope>
    <source>
        <strain evidence="2">5413 J-13</strain>
    </source>
</reference>
<dbReference type="Gene3D" id="2.160.20.80">
    <property type="entry name" value="E3 ubiquitin-protein ligase SopA"/>
    <property type="match status" value="1"/>
</dbReference>
<dbReference type="Proteomes" id="UP000829925">
    <property type="component" value="Chromosome"/>
</dbReference>
<dbReference type="KEGG" id="haei:MUN82_19510"/>
<dbReference type="EMBL" id="CP095053">
    <property type="protein sequence ID" value="UOR05111.1"/>
    <property type="molecule type" value="Genomic_DNA"/>
</dbReference>
<dbReference type="InterPro" id="IPR052949">
    <property type="entry name" value="PA_immunity-related"/>
</dbReference>